<evidence type="ECO:0000256" key="1">
    <source>
        <dbReference type="SAM" id="MobiDB-lite"/>
    </source>
</evidence>
<sequence>MFDSNPAMDLSHVRSRANVAYCVAYAPLDVFSRAAPAELCRAARGGAPCSSASTSAGPSRARARRRGGLRRRRRALAVVPCCAKGTLGKRAKGLARAQGRSLYDVLADALLGVCRRDCPAQRASTSPDMGSPKNAVVTARKRPR</sequence>
<dbReference type="Proteomes" id="UP001363151">
    <property type="component" value="Unassembled WGS sequence"/>
</dbReference>
<proteinExistence type="predicted"/>
<feature type="compositionally biased region" description="Low complexity" evidence="1">
    <location>
        <begin position="45"/>
        <end position="60"/>
    </location>
</feature>
<protein>
    <submittedName>
        <fullName evidence="2">Uncharacterized protein</fullName>
    </submittedName>
</protein>
<feature type="region of interest" description="Disordered" evidence="1">
    <location>
        <begin position="120"/>
        <end position="144"/>
    </location>
</feature>
<keyword evidence="3" id="KW-1185">Reference proteome</keyword>
<feature type="compositionally biased region" description="Basic residues" evidence="1">
    <location>
        <begin position="61"/>
        <end position="70"/>
    </location>
</feature>
<accession>A0ABR1G3A9</accession>
<reference evidence="2 3" key="1">
    <citation type="submission" date="2024-03" db="EMBL/GenBank/DDBJ databases">
        <title>Aureococcus anophagefferens CCMP1851 and Kratosvirus quantuckense: Draft genome of a second virus-susceptible host strain in the model system.</title>
        <authorList>
            <person name="Chase E."/>
            <person name="Truchon A.R."/>
            <person name="Schepens W."/>
            <person name="Wilhelm S.W."/>
        </authorList>
    </citation>
    <scope>NUCLEOTIDE SEQUENCE [LARGE SCALE GENOMIC DNA]</scope>
    <source>
        <strain evidence="2 3">CCMP1851</strain>
    </source>
</reference>
<comment type="caution">
    <text evidence="2">The sequence shown here is derived from an EMBL/GenBank/DDBJ whole genome shotgun (WGS) entry which is preliminary data.</text>
</comment>
<organism evidence="2 3">
    <name type="scientific">Aureococcus anophagefferens</name>
    <name type="common">Harmful bloom alga</name>
    <dbReference type="NCBI Taxonomy" id="44056"/>
    <lineage>
        <taxon>Eukaryota</taxon>
        <taxon>Sar</taxon>
        <taxon>Stramenopiles</taxon>
        <taxon>Ochrophyta</taxon>
        <taxon>Pelagophyceae</taxon>
        <taxon>Pelagomonadales</taxon>
        <taxon>Pelagomonadaceae</taxon>
        <taxon>Aureococcus</taxon>
    </lineage>
</organism>
<evidence type="ECO:0000313" key="3">
    <source>
        <dbReference type="Proteomes" id="UP001363151"/>
    </source>
</evidence>
<feature type="region of interest" description="Disordered" evidence="1">
    <location>
        <begin position="45"/>
        <end position="70"/>
    </location>
</feature>
<dbReference type="EMBL" id="JBBJCI010000140">
    <property type="protein sequence ID" value="KAK7242822.1"/>
    <property type="molecule type" value="Genomic_DNA"/>
</dbReference>
<name>A0ABR1G3A9_AURAN</name>
<gene>
    <name evidence="2" type="ORF">SO694_00015270</name>
</gene>
<evidence type="ECO:0000313" key="2">
    <source>
        <dbReference type="EMBL" id="KAK7242822.1"/>
    </source>
</evidence>